<gene>
    <name evidence="4" type="ORF">SNEC2469_LOCUS13773</name>
</gene>
<reference evidence="4" key="1">
    <citation type="submission" date="2021-02" db="EMBL/GenBank/DDBJ databases">
        <authorList>
            <person name="Dougan E. K."/>
            <person name="Rhodes N."/>
            <person name="Thang M."/>
            <person name="Chan C."/>
        </authorList>
    </citation>
    <scope>NUCLEOTIDE SEQUENCE</scope>
</reference>
<feature type="compositionally biased region" description="Basic and acidic residues" evidence="2">
    <location>
        <begin position="423"/>
        <end position="443"/>
    </location>
</feature>
<proteinExistence type="predicted"/>
<feature type="compositionally biased region" description="Basic and acidic residues" evidence="2">
    <location>
        <begin position="1"/>
        <end position="11"/>
    </location>
</feature>
<dbReference type="AlphaFoldDB" id="A0A812SQ91"/>
<sequence>MSMDDVKDLKKQMLGTPIRPAKKKPAAQAARGGDADVHEIKAEPVRPRKVVTRPAFKRPCEGEDLLARAVVKDFDEARISPDEMGIDSGFLSRRGLPCDSPVRPELRPKYEFVIATDGGCDGASKFSHAFRDAKPLQNWGHERHCDLCNQKCKNNLFLLRCFDRTSRPFRLHKALIYAGPECSKALLREKRRSYAKDMRDLQQKLRSILTRETWREEMQSIIDAGKYLNFVLKALQAVLGMDRRDKLAGRQDAGGRDPFCRRSDPVLTRATKPLAFRALESRLKPQDLKVQRSGSMWTAFARALRQGAKLTQLATRIRALCSPAAAEADEEQRLKDFLAKISCNARVWDADEAKDRCLSNCTSPIATLQLCCIYGQFHGAGVGLSAEELTAVKSKVPEIFEEVVRSPESDVPAQVLPVEPESDAAHSVHSSDSEEPRPPKPVRDLPAPPPEELGTPVSELKRRADVAAALLGEAVQASAPRLEPARAQARAEASDAPRHALGPRAPQLERTRTRAESAATTEGPSSAPSTARAAARRTLLIAPAPALTVAPSRHALGPSGSPSPQLQRARGEASARTEGPSSAAPAARAAAKRSFSSAVGHARQGSSVDRVLLGYRDRNKRRAMEDTVDIPTCHRGRLLGTKGSNVKELEARYGVTITTPQVYDTDPWSRTTVTVRGLEEDVDAVVALIRRLHHQESVIFPSVKSFEDDVGSTRLNDLARRHAVMTRWYPDKLQVVIVGELVAARRVAQQLHIKHDSIHISPELMDDYDRDLLPKLRGLPGIKESTYSRKDGVIRFMGQAEAVDAALQRVIDWARDREPPAKDRDLGEILQSFAPHERGAIGEMWDDL</sequence>
<dbReference type="Pfam" id="PF00013">
    <property type="entry name" value="KH_1"/>
    <property type="match status" value="1"/>
</dbReference>
<dbReference type="EMBL" id="CAJNJA010022004">
    <property type="protein sequence ID" value="CAE7485293.1"/>
    <property type="molecule type" value="Genomic_DNA"/>
</dbReference>
<name>A0A812SQ91_9DINO</name>
<feature type="region of interest" description="Disordered" evidence="2">
    <location>
        <begin position="479"/>
        <end position="533"/>
    </location>
</feature>
<dbReference type="SUPFAM" id="SSF54791">
    <property type="entry name" value="Eukaryotic type KH-domain (KH-domain type I)"/>
    <property type="match status" value="1"/>
</dbReference>
<dbReference type="InterPro" id="IPR004088">
    <property type="entry name" value="KH_dom_type_1"/>
</dbReference>
<feature type="region of interest" description="Disordered" evidence="2">
    <location>
        <begin position="1"/>
        <end position="38"/>
    </location>
</feature>
<dbReference type="OrthoDB" id="10027144at2759"/>
<dbReference type="Gene3D" id="3.30.1370.10">
    <property type="entry name" value="K Homology domain, type 1"/>
    <property type="match status" value="1"/>
</dbReference>
<organism evidence="4 5">
    <name type="scientific">Symbiodinium necroappetens</name>
    <dbReference type="NCBI Taxonomy" id="1628268"/>
    <lineage>
        <taxon>Eukaryota</taxon>
        <taxon>Sar</taxon>
        <taxon>Alveolata</taxon>
        <taxon>Dinophyceae</taxon>
        <taxon>Suessiales</taxon>
        <taxon>Symbiodiniaceae</taxon>
        <taxon>Symbiodinium</taxon>
    </lineage>
</organism>
<dbReference type="InterPro" id="IPR036612">
    <property type="entry name" value="KH_dom_type_1_sf"/>
</dbReference>
<evidence type="ECO:0000256" key="1">
    <source>
        <dbReference type="PROSITE-ProRule" id="PRU00117"/>
    </source>
</evidence>
<feature type="region of interest" description="Disordered" evidence="2">
    <location>
        <begin position="551"/>
        <end position="589"/>
    </location>
</feature>
<evidence type="ECO:0000256" key="2">
    <source>
        <dbReference type="SAM" id="MobiDB-lite"/>
    </source>
</evidence>
<feature type="compositionally biased region" description="Low complexity" evidence="2">
    <location>
        <begin position="516"/>
        <end position="533"/>
    </location>
</feature>
<keyword evidence="1" id="KW-0694">RNA-binding</keyword>
<dbReference type="Proteomes" id="UP000601435">
    <property type="component" value="Unassembled WGS sequence"/>
</dbReference>
<feature type="compositionally biased region" description="Low complexity" evidence="2">
    <location>
        <begin position="479"/>
        <end position="491"/>
    </location>
</feature>
<feature type="domain" description="K Homology" evidence="3">
    <location>
        <begin position="622"/>
        <end position="694"/>
    </location>
</feature>
<accession>A0A812SQ91</accession>
<dbReference type="CDD" id="cd00105">
    <property type="entry name" value="KH-I"/>
    <property type="match status" value="1"/>
</dbReference>
<comment type="caution">
    <text evidence="4">The sequence shown here is derived from an EMBL/GenBank/DDBJ whole genome shotgun (WGS) entry which is preliminary data.</text>
</comment>
<feature type="compositionally biased region" description="Low complexity" evidence="2">
    <location>
        <begin position="580"/>
        <end position="589"/>
    </location>
</feature>
<evidence type="ECO:0000313" key="4">
    <source>
        <dbReference type="EMBL" id="CAE7485293.1"/>
    </source>
</evidence>
<dbReference type="InterPro" id="IPR004087">
    <property type="entry name" value="KH_dom"/>
</dbReference>
<keyword evidence="5" id="KW-1185">Reference proteome</keyword>
<feature type="region of interest" description="Disordered" evidence="2">
    <location>
        <begin position="420"/>
        <end position="458"/>
    </location>
</feature>
<evidence type="ECO:0000313" key="5">
    <source>
        <dbReference type="Proteomes" id="UP000601435"/>
    </source>
</evidence>
<dbReference type="GO" id="GO:0003723">
    <property type="term" value="F:RNA binding"/>
    <property type="evidence" value="ECO:0007669"/>
    <property type="project" value="UniProtKB-UniRule"/>
</dbReference>
<dbReference type="SMART" id="SM00322">
    <property type="entry name" value="KH"/>
    <property type="match status" value="1"/>
</dbReference>
<evidence type="ECO:0000259" key="3">
    <source>
        <dbReference type="SMART" id="SM00322"/>
    </source>
</evidence>
<dbReference type="PROSITE" id="PS50084">
    <property type="entry name" value="KH_TYPE_1"/>
    <property type="match status" value="1"/>
</dbReference>
<protein>
    <recommendedName>
        <fullName evidence="3">K Homology domain-containing protein</fullName>
    </recommendedName>
</protein>